<gene>
    <name evidence="2" type="ORF">SteCoe_7214</name>
</gene>
<proteinExistence type="predicted"/>
<accession>A0A1R2CN21</accession>
<keyword evidence="3" id="KW-1185">Reference proteome</keyword>
<sequence length="260" mass="29747">MNEDEGITLEPCRVSYSHNNSDNQCCICTQLALCQCTSCNSYICLDHLTDNLCYYCIKKVFYDQEIQSEKEKLEALQGQLSRLSLENEAIQTQILSTDMQIQNLNKILTTQNSSHLDQIKKRLDLETKNTKNLQNSAENMKNALNCLNYTQTLLNKSASSKQTHTDTFADTLEKSQNSESSLLAELHKLQQHDRKCVPYTLIRSFTCNNCHEKLKHLYSSKIMDCTEKNDSIYRSMLTNKTNIKGKRQNNDNGACSCNIV</sequence>
<evidence type="ECO:0000313" key="2">
    <source>
        <dbReference type="EMBL" id="OMJ90409.1"/>
    </source>
</evidence>
<protein>
    <submittedName>
        <fullName evidence="2">Uncharacterized protein</fullName>
    </submittedName>
</protein>
<feature type="coiled-coil region" evidence="1">
    <location>
        <begin position="59"/>
        <end position="143"/>
    </location>
</feature>
<dbReference type="Proteomes" id="UP000187209">
    <property type="component" value="Unassembled WGS sequence"/>
</dbReference>
<evidence type="ECO:0000313" key="3">
    <source>
        <dbReference type="Proteomes" id="UP000187209"/>
    </source>
</evidence>
<dbReference type="EMBL" id="MPUH01000103">
    <property type="protein sequence ID" value="OMJ90409.1"/>
    <property type="molecule type" value="Genomic_DNA"/>
</dbReference>
<organism evidence="2 3">
    <name type="scientific">Stentor coeruleus</name>
    <dbReference type="NCBI Taxonomy" id="5963"/>
    <lineage>
        <taxon>Eukaryota</taxon>
        <taxon>Sar</taxon>
        <taxon>Alveolata</taxon>
        <taxon>Ciliophora</taxon>
        <taxon>Postciliodesmatophora</taxon>
        <taxon>Heterotrichea</taxon>
        <taxon>Heterotrichida</taxon>
        <taxon>Stentoridae</taxon>
        <taxon>Stentor</taxon>
    </lineage>
</organism>
<keyword evidence="1" id="KW-0175">Coiled coil</keyword>
<reference evidence="2 3" key="1">
    <citation type="submission" date="2016-11" db="EMBL/GenBank/DDBJ databases">
        <title>The macronuclear genome of Stentor coeruleus: a giant cell with tiny introns.</title>
        <authorList>
            <person name="Slabodnick M."/>
            <person name="Ruby J.G."/>
            <person name="Reiff S.B."/>
            <person name="Swart E.C."/>
            <person name="Gosai S."/>
            <person name="Prabakaran S."/>
            <person name="Witkowska E."/>
            <person name="Larue G.E."/>
            <person name="Fisher S."/>
            <person name="Freeman R.M."/>
            <person name="Gunawardena J."/>
            <person name="Chu W."/>
            <person name="Stover N.A."/>
            <person name="Gregory B.D."/>
            <person name="Nowacki M."/>
            <person name="Derisi J."/>
            <person name="Roy S.W."/>
            <person name="Marshall W.F."/>
            <person name="Sood P."/>
        </authorList>
    </citation>
    <scope>NUCLEOTIDE SEQUENCE [LARGE SCALE GENOMIC DNA]</scope>
    <source>
        <strain evidence="2">WM001</strain>
    </source>
</reference>
<name>A0A1R2CN21_9CILI</name>
<evidence type="ECO:0000256" key="1">
    <source>
        <dbReference type="SAM" id="Coils"/>
    </source>
</evidence>
<comment type="caution">
    <text evidence="2">The sequence shown here is derived from an EMBL/GenBank/DDBJ whole genome shotgun (WGS) entry which is preliminary data.</text>
</comment>
<dbReference type="AlphaFoldDB" id="A0A1R2CN21"/>